<evidence type="ECO:0000313" key="1">
    <source>
        <dbReference type="EMBL" id="VYT11009.1"/>
    </source>
</evidence>
<protein>
    <recommendedName>
        <fullName evidence="2">Peptidase S24/S26A/S26B/S26C domain-containing protein</fullName>
    </recommendedName>
</protein>
<dbReference type="CDD" id="cd06462">
    <property type="entry name" value="Peptidase_S24_S26"/>
    <property type="match status" value="1"/>
</dbReference>
<evidence type="ECO:0008006" key="2">
    <source>
        <dbReference type="Google" id="ProtNLM"/>
    </source>
</evidence>
<accession>A0A6N2U0Y9</accession>
<proteinExistence type="predicted"/>
<dbReference type="AlphaFoldDB" id="A0A6N2U0Y9"/>
<gene>
    <name evidence="1" type="ORF">CNLFYP112_01847</name>
</gene>
<organism evidence="1">
    <name type="scientific">[Clostridium] nexile</name>
    <dbReference type="NCBI Taxonomy" id="29361"/>
    <lineage>
        <taxon>Bacteria</taxon>
        <taxon>Bacillati</taxon>
        <taxon>Bacillota</taxon>
        <taxon>Clostridia</taxon>
        <taxon>Lachnospirales</taxon>
        <taxon>Lachnospiraceae</taxon>
        <taxon>Tyzzerella</taxon>
    </lineage>
</organism>
<reference evidence="1" key="1">
    <citation type="submission" date="2019-11" db="EMBL/GenBank/DDBJ databases">
        <authorList>
            <person name="Feng L."/>
        </authorList>
    </citation>
    <scope>NUCLEOTIDE SEQUENCE</scope>
    <source>
        <strain evidence="1">CnexileLFYP112</strain>
    </source>
</reference>
<dbReference type="EMBL" id="CACRTG010000013">
    <property type="protein sequence ID" value="VYT11009.1"/>
    <property type="molecule type" value="Genomic_DNA"/>
</dbReference>
<sequence length="152" mass="17963">MIKKMEQILVETGELFTTASGISMLPCIRPKRDMIHLVTPNKSVKKHDVILYKRKNGNYILHRVMKTKPDGYVLCGDNQWVLERGIKDEQVLGVLKGFYRGERYVDCEKNRLYHIYVAIWCFSLAMRKWILKGMNLMRRTGRILRKFPEKSE</sequence>
<name>A0A6N2U0Y9_9FIRM</name>